<proteinExistence type="predicted"/>
<evidence type="ECO:0000256" key="1">
    <source>
        <dbReference type="SAM" id="MobiDB-lite"/>
    </source>
</evidence>
<sequence>RDAKIIDEPFYKNDKTVDFDEEIGTKPPPPPMIEIPACIQQEIVTINNDQNSQEQELEEDATKEEVQDQDQPVDETSSSTSDCDEASYNTEEDKALWDDAIKSEIRA</sequence>
<name>A0A0A9ZCK5_LYGHE</name>
<feature type="non-terminal residue" evidence="2">
    <location>
        <position position="107"/>
    </location>
</feature>
<evidence type="ECO:0000313" key="2">
    <source>
        <dbReference type="EMBL" id="JAG42169.1"/>
    </source>
</evidence>
<reference evidence="2" key="1">
    <citation type="journal article" date="2014" name="PLoS ONE">
        <title>Transcriptome-Based Identification of ABC Transporters in the Western Tarnished Plant Bug Lygus hesperus.</title>
        <authorList>
            <person name="Hull J.J."/>
            <person name="Chaney K."/>
            <person name="Geib S.M."/>
            <person name="Fabrick J.A."/>
            <person name="Brent C.S."/>
            <person name="Walsh D."/>
            <person name="Lavine L.C."/>
        </authorList>
    </citation>
    <scope>NUCLEOTIDE SEQUENCE</scope>
</reference>
<accession>A0A0A9ZCK5</accession>
<feature type="region of interest" description="Disordered" evidence="1">
    <location>
        <begin position="47"/>
        <end position="107"/>
    </location>
</feature>
<feature type="compositionally biased region" description="Acidic residues" evidence="1">
    <location>
        <begin position="55"/>
        <end position="73"/>
    </location>
</feature>
<organism evidence="2">
    <name type="scientific">Lygus hesperus</name>
    <name type="common">Western plant bug</name>
    <dbReference type="NCBI Taxonomy" id="30085"/>
    <lineage>
        <taxon>Eukaryota</taxon>
        <taxon>Metazoa</taxon>
        <taxon>Ecdysozoa</taxon>
        <taxon>Arthropoda</taxon>
        <taxon>Hexapoda</taxon>
        <taxon>Insecta</taxon>
        <taxon>Pterygota</taxon>
        <taxon>Neoptera</taxon>
        <taxon>Paraneoptera</taxon>
        <taxon>Hemiptera</taxon>
        <taxon>Heteroptera</taxon>
        <taxon>Panheteroptera</taxon>
        <taxon>Cimicomorpha</taxon>
        <taxon>Miridae</taxon>
        <taxon>Mirini</taxon>
        <taxon>Lygus</taxon>
    </lineage>
</organism>
<feature type="compositionally biased region" description="Basic and acidic residues" evidence="1">
    <location>
        <begin position="91"/>
        <end position="107"/>
    </location>
</feature>
<dbReference type="AlphaFoldDB" id="A0A0A9ZCK5"/>
<protein>
    <submittedName>
        <fullName evidence="2">Low-affinity phosphate transporter PHO91</fullName>
    </submittedName>
</protein>
<reference evidence="2" key="2">
    <citation type="submission" date="2014-07" db="EMBL/GenBank/DDBJ databases">
        <authorList>
            <person name="Hull J."/>
        </authorList>
    </citation>
    <scope>NUCLEOTIDE SEQUENCE</scope>
</reference>
<gene>
    <name evidence="2" type="primary">PHO91_1</name>
    <name evidence="2" type="ORF">CM83_1381</name>
</gene>
<feature type="non-terminal residue" evidence="2">
    <location>
        <position position="1"/>
    </location>
</feature>
<dbReference type="EMBL" id="GBHO01001435">
    <property type="protein sequence ID" value="JAG42169.1"/>
    <property type="molecule type" value="Transcribed_RNA"/>
</dbReference>